<dbReference type="Proteomes" id="UP000190016">
    <property type="component" value="Unassembled WGS sequence"/>
</dbReference>
<accession>A0AAJ3NEQ9</accession>
<dbReference type="PANTHER" id="PTHR23028:SF53">
    <property type="entry name" value="ACYL_TRANSF_3 DOMAIN-CONTAINING PROTEIN"/>
    <property type="match status" value="1"/>
</dbReference>
<feature type="transmembrane region" description="Helical" evidence="1">
    <location>
        <begin position="194"/>
        <end position="213"/>
    </location>
</feature>
<dbReference type="GO" id="GO:0000271">
    <property type="term" value="P:polysaccharide biosynthetic process"/>
    <property type="evidence" value="ECO:0007669"/>
    <property type="project" value="TreeGrafter"/>
</dbReference>
<dbReference type="Pfam" id="PF01757">
    <property type="entry name" value="Acyl_transf_3"/>
    <property type="match status" value="1"/>
</dbReference>
<feature type="transmembrane region" description="Helical" evidence="1">
    <location>
        <begin position="225"/>
        <end position="242"/>
    </location>
</feature>
<dbReference type="GO" id="GO:0016020">
    <property type="term" value="C:membrane"/>
    <property type="evidence" value="ECO:0007669"/>
    <property type="project" value="TreeGrafter"/>
</dbReference>
<feature type="transmembrane region" description="Helical" evidence="1">
    <location>
        <begin position="46"/>
        <end position="64"/>
    </location>
</feature>
<organism evidence="3 6">
    <name type="scientific">Elizabethkingia ursingii</name>
    <dbReference type="NCBI Taxonomy" id="1756150"/>
    <lineage>
        <taxon>Bacteria</taxon>
        <taxon>Pseudomonadati</taxon>
        <taxon>Bacteroidota</taxon>
        <taxon>Flavobacteriia</taxon>
        <taxon>Flavobacteriales</taxon>
        <taxon>Weeksellaceae</taxon>
        <taxon>Elizabethkingia</taxon>
    </lineage>
</organism>
<evidence type="ECO:0000313" key="3">
    <source>
        <dbReference type="EMBL" id="OPB78670.1"/>
    </source>
</evidence>
<protein>
    <recommendedName>
        <fullName evidence="2">Acyltransferase 3 domain-containing protein</fullName>
    </recommendedName>
</protein>
<dbReference type="EMBL" id="MBDS01000002">
    <property type="protein sequence ID" value="OPB92829.1"/>
    <property type="molecule type" value="Genomic_DNA"/>
</dbReference>
<reference evidence="4 5" key="2">
    <citation type="submission" date="2016-07" db="EMBL/GenBank/DDBJ databases">
        <title>Revisiting the Taxonomy of the Elizabethkingia Genus based on Whole-Genome Sequencing, Optical Mapping, and MALDI-TOF.</title>
        <authorList>
            <person name="Nicholson A.C."/>
        </authorList>
    </citation>
    <scope>NUCLEOTIDE SEQUENCE [LARGE SCALE GENOMIC DNA]</scope>
    <source>
        <strain evidence="4 5">C1558</strain>
    </source>
</reference>
<dbReference type="InterPro" id="IPR002656">
    <property type="entry name" value="Acyl_transf_3_dom"/>
</dbReference>
<evidence type="ECO:0000313" key="4">
    <source>
        <dbReference type="EMBL" id="OPB92829.1"/>
    </source>
</evidence>
<feature type="transmembrane region" description="Helical" evidence="1">
    <location>
        <begin position="84"/>
        <end position="102"/>
    </location>
</feature>
<evidence type="ECO:0000259" key="2">
    <source>
        <dbReference type="Pfam" id="PF01757"/>
    </source>
</evidence>
<feature type="transmembrane region" description="Helical" evidence="1">
    <location>
        <begin position="248"/>
        <end position="267"/>
    </location>
</feature>
<keyword evidence="1" id="KW-0812">Transmembrane</keyword>
<feature type="domain" description="Acyltransferase 3" evidence="2">
    <location>
        <begin position="5"/>
        <end position="332"/>
    </location>
</feature>
<dbReference type="PANTHER" id="PTHR23028">
    <property type="entry name" value="ACETYLTRANSFERASE"/>
    <property type="match status" value="1"/>
</dbReference>
<keyword evidence="1" id="KW-1133">Transmembrane helix</keyword>
<evidence type="ECO:0000313" key="6">
    <source>
        <dbReference type="Proteomes" id="UP000190816"/>
    </source>
</evidence>
<reference evidence="3 6" key="1">
    <citation type="submission" date="2016-06" db="EMBL/GenBank/DDBJ databases">
        <authorList>
            <person name="Nicholson A.C."/>
        </authorList>
    </citation>
    <scope>NUCLEOTIDE SEQUENCE [LARGE SCALE GENOMIC DNA]</scope>
    <source>
        <strain evidence="3 6">G4123</strain>
    </source>
</reference>
<dbReference type="GO" id="GO:0016747">
    <property type="term" value="F:acyltransferase activity, transferring groups other than amino-acyl groups"/>
    <property type="evidence" value="ECO:0007669"/>
    <property type="project" value="InterPro"/>
</dbReference>
<sequence>MQYFKGFDTLRVICSLVIIWSHMEILKSENAIPSMSRDLPFYPGGHIRVIFFLVLSSFLITYLLTGEKEKNGDINLRKFYIKRILRIWPLYYFIILLCYFLFGPDPNNITTILCLFMLPNVAYAFDINFLYSPQIWFIGASEQFYLLFPILFSVIPERRIILWLFLFYIGYTLFPHLLVRIYSNEQFGKTVFKIYYATQFNSMAMGCIAGYAFRKNLKWIGILKKNVFAFGSIILAVILWGLNFEEKYFNDEIFSTLFAIIIIGVAGNKNIKIGSKISTFLGKISYGIYLYHWIVMLIALKYIKYNENDNIIYYNFVLYSFVISSTIIVSWISHITIERYFLQLKTRIGTYINIIGKI</sequence>
<keyword evidence="5" id="KW-1185">Reference proteome</keyword>
<feature type="transmembrane region" description="Helical" evidence="1">
    <location>
        <begin position="311"/>
        <end position="337"/>
    </location>
</feature>
<dbReference type="Proteomes" id="UP000190816">
    <property type="component" value="Unassembled WGS sequence"/>
</dbReference>
<dbReference type="RefSeq" id="WP_078404142.1">
    <property type="nucleotide sequence ID" value="NZ_MAIC01000011.1"/>
</dbReference>
<feature type="transmembrane region" description="Helical" evidence="1">
    <location>
        <begin position="288"/>
        <end position="305"/>
    </location>
</feature>
<feature type="transmembrane region" description="Helical" evidence="1">
    <location>
        <begin position="162"/>
        <end position="182"/>
    </location>
</feature>
<evidence type="ECO:0000256" key="1">
    <source>
        <dbReference type="SAM" id="Phobius"/>
    </source>
</evidence>
<dbReference type="EMBL" id="MAIC01000011">
    <property type="protein sequence ID" value="OPB78670.1"/>
    <property type="molecule type" value="Genomic_DNA"/>
</dbReference>
<dbReference type="AlphaFoldDB" id="A0AAJ3NEQ9"/>
<name>A0AAJ3NEQ9_9FLAO</name>
<dbReference type="KEGG" id="ego:BBD34_14610"/>
<keyword evidence="1" id="KW-0472">Membrane</keyword>
<evidence type="ECO:0000313" key="5">
    <source>
        <dbReference type="Proteomes" id="UP000190016"/>
    </source>
</evidence>
<comment type="caution">
    <text evidence="3">The sequence shown here is derived from an EMBL/GenBank/DDBJ whole genome shotgun (WGS) entry which is preliminary data.</text>
</comment>
<feature type="transmembrane region" description="Helical" evidence="1">
    <location>
        <begin position="135"/>
        <end position="155"/>
    </location>
</feature>
<gene>
    <name evidence="3" type="ORF">BAY32_00580</name>
    <name evidence="4" type="ORF">BB021_00025</name>
</gene>
<proteinExistence type="predicted"/>
<dbReference type="InterPro" id="IPR050879">
    <property type="entry name" value="Acyltransferase_3"/>
</dbReference>